<feature type="chain" id="PRO_5025373223" description="DUF7282 domain-containing protein" evidence="1">
    <location>
        <begin position="25"/>
        <end position="310"/>
    </location>
</feature>
<dbReference type="InterPro" id="IPR055706">
    <property type="entry name" value="Slg1/2_DUF7282"/>
</dbReference>
<evidence type="ECO:0000313" key="4">
    <source>
        <dbReference type="Proteomes" id="UP000474757"/>
    </source>
</evidence>
<feature type="domain" description="DUF7282" evidence="2">
    <location>
        <begin position="31"/>
        <end position="136"/>
    </location>
</feature>
<dbReference type="Pfam" id="PF23951">
    <property type="entry name" value="DUF7282"/>
    <property type="match status" value="2"/>
</dbReference>
<organism evidence="3 4">
    <name type="scientific">Pseudoroseicyclus tamaricis</name>
    <dbReference type="NCBI Taxonomy" id="2705421"/>
    <lineage>
        <taxon>Bacteria</taxon>
        <taxon>Pseudomonadati</taxon>
        <taxon>Pseudomonadota</taxon>
        <taxon>Alphaproteobacteria</taxon>
        <taxon>Rhodobacterales</taxon>
        <taxon>Paracoccaceae</taxon>
        <taxon>Pseudoroseicyclus</taxon>
    </lineage>
</organism>
<dbReference type="EMBL" id="JAAGAB010000003">
    <property type="protein sequence ID" value="NDV01753.1"/>
    <property type="molecule type" value="Genomic_DNA"/>
</dbReference>
<proteinExistence type="predicted"/>
<keyword evidence="1" id="KW-0732">Signal</keyword>
<dbReference type="AlphaFoldDB" id="A0A6B2JJY5"/>
<name>A0A6B2JJY5_9RHOB</name>
<keyword evidence="4" id="KW-1185">Reference proteome</keyword>
<evidence type="ECO:0000259" key="2">
    <source>
        <dbReference type="Pfam" id="PF23951"/>
    </source>
</evidence>
<gene>
    <name evidence="3" type="ORF">GZA08_12335</name>
</gene>
<feature type="domain" description="DUF7282" evidence="2">
    <location>
        <begin position="199"/>
        <end position="305"/>
    </location>
</feature>
<dbReference type="RefSeq" id="WP_163894099.1">
    <property type="nucleotide sequence ID" value="NZ_JAAFYS010000003.1"/>
</dbReference>
<protein>
    <recommendedName>
        <fullName evidence="2">DUF7282 domain-containing protein</fullName>
    </recommendedName>
</protein>
<reference evidence="3 4" key="1">
    <citation type="submission" date="2020-02" db="EMBL/GenBank/DDBJ databases">
        <title>Pseudoroseicyclus tamarix, sp. nov., isolated from offshore sediment of a Tamarix chinensis forest.</title>
        <authorList>
            <person name="Gai Y."/>
        </authorList>
    </citation>
    <scope>NUCLEOTIDE SEQUENCE [LARGE SCALE GENOMIC DNA]</scope>
    <source>
        <strain evidence="3 4">CLL3-39</strain>
    </source>
</reference>
<dbReference type="Proteomes" id="UP000474757">
    <property type="component" value="Unassembled WGS sequence"/>
</dbReference>
<feature type="signal peptide" evidence="1">
    <location>
        <begin position="1"/>
        <end position="24"/>
    </location>
</feature>
<evidence type="ECO:0000256" key="1">
    <source>
        <dbReference type="SAM" id="SignalP"/>
    </source>
</evidence>
<comment type="caution">
    <text evidence="3">The sequence shown here is derived from an EMBL/GenBank/DDBJ whole genome shotgun (WGS) entry which is preliminary data.</text>
</comment>
<evidence type="ECO:0000313" key="3">
    <source>
        <dbReference type="EMBL" id="NDV01753.1"/>
    </source>
</evidence>
<accession>A0A6B2JJY5</accession>
<sequence>MSFKVHTLAALTAGASALAGAAAAQDDMMPMIMVQGVTASSNQIIVPEVMVDEPGFIVVHRMEDGAPVVPQSIGHAYVDAGTSDDVVIDLDEPLMADEQYTLMLHYDTDGDGTYSFGEGMTDVDTPVVMDGAPVTTVFATAADALGEVEAAVAEAAGTVVEGVQDVAEGVAEGVEGVAEDVAAGVDAAAEEIDDLDAPMIMADGATAGGMAVTVPQVWIDEPGFLVVHEMVDGEPVVPQSIGHTALVAGMNEDVTVSIGEEFSADEQYMLMLHYDTDGDGVYSFGEGMTDVDTPVTDDGAPVTVTFQPSM</sequence>